<dbReference type="EMBL" id="QTSX02005706">
    <property type="protein sequence ID" value="KAJ9058797.1"/>
    <property type="molecule type" value="Genomic_DNA"/>
</dbReference>
<keyword evidence="2" id="KW-1185">Reference proteome</keyword>
<evidence type="ECO:0000313" key="2">
    <source>
        <dbReference type="Proteomes" id="UP001165960"/>
    </source>
</evidence>
<sequence length="93" mass="11256">MKLFTILTATALSAPATRFPKGYHEEMVHDPDYRMRKFPDQWEEWFLGMAPYMKADEKDYFRPEYFNKYPQKQHAKAGKRKRGHGFVQTVRFY</sequence>
<organism evidence="1 2">
    <name type="scientific">Entomophthora muscae</name>
    <dbReference type="NCBI Taxonomy" id="34485"/>
    <lineage>
        <taxon>Eukaryota</taxon>
        <taxon>Fungi</taxon>
        <taxon>Fungi incertae sedis</taxon>
        <taxon>Zoopagomycota</taxon>
        <taxon>Entomophthoromycotina</taxon>
        <taxon>Entomophthoromycetes</taxon>
        <taxon>Entomophthorales</taxon>
        <taxon>Entomophthoraceae</taxon>
        <taxon>Entomophthora</taxon>
    </lineage>
</organism>
<dbReference type="Proteomes" id="UP001165960">
    <property type="component" value="Unassembled WGS sequence"/>
</dbReference>
<comment type="caution">
    <text evidence="1">The sequence shown here is derived from an EMBL/GenBank/DDBJ whole genome shotgun (WGS) entry which is preliminary data.</text>
</comment>
<accession>A0ACC2S943</accession>
<name>A0ACC2S943_9FUNG</name>
<reference evidence="1" key="1">
    <citation type="submission" date="2022-04" db="EMBL/GenBank/DDBJ databases">
        <title>Genome of the entomopathogenic fungus Entomophthora muscae.</title>
        <authorList>
            <person name="Elya C."/>
            <person name="Lovett B.R."/>
            <person name="Lee E."/>
            <person name="Macias A.M."/>
            <person name="Hajek A.E."/>
            <person name="De Bivort B.L."/>
            <person name="Kasson M.T."/>
            <person name="De Fine Licht H.H."/>
            <person name="Stajich J.E."/>
        </authorList>
    </citation>
    <scope>NUCLEOTIDE SEQUENCE</scope>
    <source>
        <strain evidence="1">Berkeley</strain>
    </source>
</reference>
<protein>
    <submittedName>
        <fullName evidence="1">Uncharacterized protein</fullName>
    </submittedName>
</protein>
<proteinExistence type="predicted"/>
<gene>
    <name evidence="1" type="ORF">DSO57_1008607</name>
</gene>
<evidence type="ECO:0000313" key="1">
    <source>
        <dbReference type="EMBL" id="KAJ9058797.1"/>
    </source>
</evidence>